<dbReference type="Proteomes" id="UP000887574">
    <property type="component" value="Unplaced"/>
</dbReference>
<reference evidence="2" key="1">
    <citation type="submission" date="2022-11" db="UniProtKB">
        <authorList>
            <consortium name="WormBaseParasite"/>
        </authorList>
    </citation>
    <scope>IDENTIFICATION</scope>
</reference>
<evidence type="ECO:0000313" key="1">
    <source>
        <dbReference type="Proteomes" id="UP000887574"/>
    </source>
</evidence>
<accession>A0A915CRK4</accession>
<sequence length="79" mass="9049">MCSKQRIRKYMGVSPPNGQLQQFSVVEGKMVEYGWMNQYNQCLCYSSSSTLHWTVGKGRETGKSLFCSSGPNWRNMGWT</sequence>
<protein>
    <submittedName>
        <fullName evidence="2">Uncharacterized protein</fullName>
    </submittedName>
</protein>
<evidence type="ECO:0000313" key="2">
    <source>
        <dbReference type="WBParaSite" id="jg11454"/>
    </source>
</evidence>
<keyword evidence="1" id="KW-1185">Reference proteome</keyword>
<dbReference type="WBParaSite" id="jg11454">
    <property type="protein sequence ID" value="jg11454"/>
    <property type="gene ID" value="jg11454"/>
</dbReference>
<proteinExistence type="predicted"/>
<dbReference type="AlphaFoldDB" id="A0A915CRK4"/>
<name>A0A915CRK4_9BILA</name>
<organism evidence="1 2">
    <name type="scientific">Ditylenchus dipsaci</name>
    <dbReference type="NCBI Taxonomy" id="166011"/>
    <lineage>
        <taxon>Eukaryota</taxon>
        <taxon>Metazoa</taxon>
        <taxon>Ecdysozoa</taxon>
        <taxon>Nematoda</taxon>
        <taxon>Chromadorea</taxon>
        <taxon>Rhabditida</taxon>
        <taxon>Tylenchina</taxon>
        <taxon>Tylenchomorpha</taxon>
        <taxon>Sphaerularioidea</taxon>
        <taxon>Anguinidae</taxon>
        <taxon>Anguininae</taxon>
        <taxon>Ditylenchus</taxon>
    </lineage>
</organism>